<dbReference type="PRINTS" id="PR01217">
    <property type="entry name" value="PRICHEXTENSN"/>
</dbReference>
<evidence type="ECO:0000256" key="1">
    <source>
        <dbReference type="SAM" id="MobiDB-lite"/>
    </source>
</evidence>
<name>A0A2W5AVX7_9SPHN</name>
<dbReference type="EMBL" id="QFMX01000013">
    <property type="protein sequence ID" value="PZO72278.1"/>
    <property type="molecule type" value="Genomic_DNA"/>
</dbReference>
<dbReference type="AlphaFoldDB" id="A0A2W5AVX7"/>
<reference evidence="2 3" key="1">
    <citation type="submission" date="2017-08" db="EMBL/GenBank/DDBJ databases">
        <title>Infants hospitalized years apart are colonized by the same room-sourced microbial strains.</title>
        <authorList>
            <person name="Brooks B."/>
            <person name="Olm M.R."/>
            <person name="Firek B.A."/>
            <person name="Baker R."/>
            <person name="Thomas B.C."/>
            <person name="Morowitz M.J."/>
            <person name="Banfield J.F."/>
        </authorList>
    </citation>
    <scope>NUCLEOTIDE SEQUENCE [LARGE SCALE GENOMIC DNA]</scope>
    <source>
        <strain evidence="2">S2_018_000_R3_119</strain>
    </source>
</reference>
<feature type="compositionally biased region" description="Low complexity" evidence="1">
    <location>
        <begin position="338"/>
        <end position="347"/>
    </location>
</feature>
<feature type="region of interest" description="Disordered" evidence="1">
    <location>
        <begin position="426"/>
        <end position="468"/>
    </location>
</feature>
<evidence type="ECO:0000313" key="3">
    <source>
        <dbReference type="Proteomes" id="UP000249555"/>
    </source>
</evidence>
<dbReference type="Proteomes" id="UP000249555">
    <property type="component" value="Unassembled WGS sequence"/>
</dbReference>
<feature type="compositionally biased region" description="Polar residues" evidence="1">
    <location>
        <begin position="252"/>
        <end position="270"/>
    </location>
</feature>
<gene>
    <name evidence="2" type="ORF">DI640_12955</name>
</gene>
<feature type="compositionally biased region" description="Low complexity" evidence="1">
    <location>
        <begin position="396"/>
        <end position="408"/>
    </location>
</feature>
<accession>A0A2W5AVX7</accession>
<organism evidence="2 3">
    <name type="scientific">Sphingomonas taxi</name>
    <dbReference type="NCBI Taxonomy" id="1549858"/>
    <lineage>
        <taxon>Bacteria</taxon>
        <taxon>Pseudomonadati</taxon>
        <taxon>Pseudomonadota</taxon>
        <taxon>Alphaproteobacteria</taxon>
        <taxon>Sphingomonadales</taxon>
        <taxon>Sphingomonadaceae</taxon>
        <taxon>Sphingomonas</taxon>
    </lineage>
</organism>
<sequence>MSNLPANIAQGQVALPAHLQALVQQGQAPRSMAVAGEYLRYIALKNGQFVIEENGVAMALPSPLRCVILAFQPAIGRVFYKNEYVPGVKNVMPACWSVDGRAPVPHAPERQSTLCQVCPQNEKNSARNGRGKACSYSRRVVVWVPGYDEAFVIKMGGISSFSKDNPQQGRFNFESYGKMLSGMGVDPSWVWTQLQFDPAQTVAALHAGFGVGADGQPYVDADTLAYLMDLRQRHDQEITDAVSGDFRLAGTANDNPQGTDTNQFPASQAPVSMGHPAAQYAGGPQVLQPQPQQPAQQPPMMPAQGVAPQTPGQAALAALQPQQGGQFAPAPGQPQPQLPGGAHAVPPQVQPPVQQPVQQPQFQPPQFQQPVQPDPAAALPDAHPNMVPPQAPQNSPVPAQSQMAPAAQALTPAPAAPIPAAVQQAQPVVQQAGEQPIPAQFQPAPAPAAQAPAPAAQAPAPAPAADAPVAPAAGNIADIMGRLQGLTPNM</sequence>
<protein>
    <submittedName>
        <fullName evidence="2">Uncharacterized protein</fullName>
    </submittedName>
</protein>
<feature type="compositionally biased region" description="Low complexity" evidence="1">
    <location>
        <begin position="302"/>
        <end position="330"/>
    </location>
</feature>
<evidence type="ECO:0000313" key="2">
    <source>
        <dbReference type="EMBL" id="PZO72278.1"/>
    </source>
</evidence>
<proteinExistence type="predicted"/>
<feature type="region of interest" description="Disordered" evidence="1">
    <location>
        <begin position="247"/>
        <end position="408"/>
    </location>
</feature>
<feature type="compositionally biased region" description="Low complexity" evidence="1">
    <location>
        <begin position="281"/>
        <end position="295"/>
    </location>
</feature>
<comment type="caution">
    <text evidence="2">The sequence shown here is derived from an EMBL/GenBank/DDBJ whole genome shotgun (WGS) entry which is preliminary data.</text>
</comment>
<feature type="compositionally biased region" description="Low complexity" evidence="1">
    <location>
        <begin position="355"/>
        <end position="371"/>
    </location>
</feature>